<dbReference type="EMBL" id="JAJFAZ020000001">
    <property type="protein sequence ID" value="KAI5351262.1"/>
    <property type="molecule type" value="Genomic_DNA"/>
</dbReference>
<gene>
    <name evidence="1" type="ORF">L3X38_004153</name>
</gene>
<keyword evidence="2" id="KW-1185">Reference proteome</keyword>
<dbReference type="AlphaFoldDB" id="A0AAD4ZNC3"/>
<accession>A0AAD4ZNC3</accession>
<evidence type="ECO:0008006" key="3">
    <source>
        <dbReference type="Google" id="ProtNLM"/>
    </source>
</evidence>
<evidence type="ECO:0000313" key="1">
    <source>
        <dbReference type="EMBL" id="KAI5351262.1"/>
    </source>
</evidence>
<dbReference type="InterPro" id="IPR044824">
    <property type="entry name" value="MAIN-like"/>
</dbReference>
<reference evidence="1 2" key="1">
    <citation type="journal article" date="2022" name="G3 (Bethesda)">
        <title>Whole-genome sequence and methylome profiling of the almond [Prunus dulcis (Mill.) D.A. Webb] cultivar 'Nonpareil'.</title>
        <authorList>
            <person name="D'Amico-Willman K.M."/>
            <person name="Ouma W.Z."/>
            <person name="Meulia T."/>
            <person name="Sideli G.M."/>
            <person name="Gradziel T.M."/>
            <person name="Fresnedo-Ramirez J."/>
        </authorList>
    </citation>
    <scope>NUCLEOTIDE SEQUENCE [LARGE SCALE GENOMIC DNA]</scope>
    <source>
        <strain evidence="1">Clone GOH B32 T37-40</strain>
    </source>
</reference>
<dbReference type="PANTHER" id="PTHR46033:SF65">
    <property type="entry name" value="AMINOTRANSFERASE-LIKE PLANT MOBILE DOMAIN-CONTAINING PROTEIN"/>
    <property type="match status" value="1"/>
</dbReference>
<dbReference type="Proteomes" id="UP001054821">
    <property type="component" value="Chromosome 1"/>
</dbReference>
<proteinExistence type="predicted"/>
<dbReference type="PANTHER" id="PTHR46033">
    <property type="entry name" value="PROTEIN MAIN-LIKE 2"/>
    <property type="match status" value="1"/>
</dbReference>
<sequence>MIVLAFLSPLFKDKWMQNGIYYAILLDKHQIDLNPSLLGASLCFWDSTSNTFAFGTGPMSPTLLDMAAPFGFRPWGMSIDVLGDYEMRNRKVGVPMRASKTEILCLRTYFGFMMMYQGMNDRDQEHMMFLLS</sequence>
<evidence type="ECO:0000313" key="2">
    <source>
        <dbReference type="Proteomes" id="UP001054821"/>
    </source>
</evidence>
<organism evidence="1 2">
    <name type="scientific">Prunus dulcis</name>
    <name type="common">Almond</name>
    <name type="synonym">Amygdalus dulcis</name>
    <dbReference type="NCBI Taxonomy" id="3755"/>
    <lineage>
        <taxon>Eukaryota</taxon>
        <taxon>Viridiplantae</taxon>
        <taxon>Streptophyta</taxon>
        <taxon>Embryophyta</taxon>
        <taxon>Tracheophyta</taxon>
        <taxon>Spermatophyta</taxon>
        <taxon>Magnoliopsida</taxon>
        <taxon>eudicotyledons</taxon>
        <taxon>Gunneridae</taxon>
        <taxon>Pentapetalae</taxon>
        <taxon>rosids</taxon>
        <taxon>fabids</taxon>
        <taxon>Rosales</taxon>
        <taxon>Rosaceae</taxon>
        <taxon>Amygdaloideae</taxon>
        <taxon>Amygdaleae</taxon>
        <taxon>Prunus</taxon>
    </lineage>
</organism>
<protein>
    <recommendedName>
        <fullName evidence="3">Aminotransferase-like plant mobile domain-containing protein</fullName>
    </recommendedName>
</protein>
<name>A0AAD4ZNC3_PRUDU</name>
<dbReference type="GO" id="GO:0010073">
    <property type="term" value="P:meristem maintenance"/>
    <property type="evidence" value="ECO:0007669"/>
    <property type="project" value="InterPro"/>
</dbReference>
<comment type="caution">
    <text evidence="1">The sequence shown here is derived from an EMBL/GenBank/DDBJ whole genome shotgun (WGS) entry which is preliminary data.</text>
</comment>